<evidence type="ECO:0000313" key="2">
    <source>
        <dbReference type="EMBL" id="CAB4941241.1"/>
    </source>
</evidence>
<dbReference type="AlphaFoldDB" id="A0A6J7JEP6"/>
<evidence type="ECO:0000256" key="1">
    <source>
        <dbReference type="SAM" id="Phobius"/>
    </source>
</evidence>
<sequence length="116" mass="12571">MSKSALNIETLLREAMAPVEPPERLGTRVETTLRSLSELAADELESWELAAMRDPRNWVRPAVAVAVGGVAGTGLAVVRWRQVSRSRRGRAGATLDRAAEDVAGAVRHGLRRFGGR</sequence>
<protein>
    <submittedName>
        <fullName evidence="2">Unannotated protein</fullName>
    </submittedName>
</protein>
<accession>A0A6J7JEP6</accession>
<organism evidence="2">
    <name type="scientific">freshwater metagenome</name>
    <dbReference type="NCBI Taxonomy" id="449393"/>
    <lineage>
        <taxon>unclassified sequences</taxon>
        <taxon>metagenomes</taxon>
        <taxon>ecological metagenomes</taxon>
    </lineage>
</organism>
<feature type="transmembrane region" description="Helical" evidence="1">
    <location>
        <begin position="58"/>
        <end position="78"/>
    </location>
</feature>
<reference evidence="2" key="1">
    <citation type="submission" date="2020-05" db="EMBL/GenBank/DDBJ databases">
        <authorList>
            <person name="Chiriac C."/>
            <person name="Salcher M."/>
            <person name="Ghai R."/>
            <person name="Kavagutti S V."/>
        </authorList>
    </citation>
    <scope>NUCLEOTIDE SEQUENCE</scope>
</reference>
<keyword evidence="1" id="KW-0472">Membrane</keyword>
<keyword evidence="1" id="KW-1133">Transmembrane helix</keyword>
<proteinExistence type="predicted"/>
<keyword evidence="1" id="KW-0812">Transmembrane</keyword>
<gene>
    <name evidence="2" type="ORF">UFOPK3564_02966</name>
</gene>
<dbReference type="EMBL" id="CAFBMK010000247">
    <property type="protein sequence ID" value="CAB4941241.1"/>
    <property type="molecule type" value="Genomic_DNA"/>
</dbReference>
<name>A0A6J7JEP6_9ZZZZ</name>